<evidence type="ECO:0000313" key="1">
    <source>
        <dbReference type="EMBL" id="KAI8436373.1"/>
    </source>
</evidence>
<organism evidence="1 2">
    <name type="scientific">Choristoneura fumiferana</name>
    <name type="common">Spruce budworm moth</name>
    <name type="synonym">Archips fumiferana</name>
    <dbReference type="NCBI Taxonomy" id="7141"/>
    <lineage>
        <taxon>Eukaryota</taxon>
        <taxon>Metazoa</taxon>
        <taxon>Ecdysozoa</taxon>
        <taxon>Arthropoda</taxon>
        <taxon>Hexapoda</taxon>
        <taxon>Insecta</taxon>
        <taxon>Pterygota</taxon>
        <taxon>Neoptera</taxon>
        <taxon>Endopterygota</taxon>
        <taxon>Lepidoptera</taxon>
        <taxon>Glossata</taxon>
        <taxon>Ditrysia</taxon>
        <taxon>Tortricoidea</taxon>
        <taxon>Tortricidae</taxon>
        <taxon>Tortricinae</taxon>
        <taxon>Choristoneura</taxon>
    </lineage>
</organism>
<reference evidence="1 2" key="1">
    <citation type="journal article" date="2022" name="Genome Biol. Evol.">
        <title>The Spruce Budworm Genome: Reconstructing the Evolutionary History of Antifreeze Proteins.</title>
        <authorList>
            <person name="Beliveau C."/>
            <person name="Gagne P."/>
            <person name="Picq S."/>
            <person name="Vernygora O."/>
            <person name="Keeling C.I."/>
            <person name="Pinkney K."/>
            <person name="Doucet D."/>
            <person name="Wen F."/>
            <person name="Johnston J.S."/>
            <person name="Maaroufi H."/>
            <person name="Boyle B."/>
            <person name="Laroche J."/>
            <person name="Dewar K."/>
            <person name="Juretic N."/>
            <person name="Blackburn G."/>
            <person name="Nisole A."/>
            <person name="Brunet B."/>
            <person name="Brandao M."/>
            <person name="Lumley L."/>
            <person name="Duan J."/>
            <person name="Quan G."/>
            <person name="Lucarotti C.J."/>
            <person name="Roe A.D."/>
            <person name="Sperling F.A.H."/>
            <person name="Levesque R.C."/>
            <person name="Cusson M."/>
        </authorList>
    </citation>
    <scope>NUCLEOTIDE SEQUENCE [LARGE SCALE GENOMIC DNA]</scope>
    <source>
        <strain evidence="1">Glfc:IPQL:Cfum</strain>
    </source>
</reference>
<accession>A0ACC0KJ95</accession>
<gene>
    <name evidence="1" type="ORF">MSG28_004399</name>
</gene>
<sequence>MSAEGECEGEPVDLYIYDLTQGLAAILSPAIMGKFTRREYRGAGAGAGAGCLWFTYSSARTLILLK</sequence>
<name>A0ACC0KJ95_CHOFU</name>
<dbReference type="EMBL" id="CM046106">
    <property type="protein sequence ID" value="KAI8436373.1"/>
    <property type="molecule type" value="Genomic_DNA"/>
</dbReference>
<evidence type="ECO:0000313" key="2">
    <source>
        <dbReference type="Proteomes" id="UP001064048"/>
    </source>
</evidence>
<comment type="caution">
    <text evidence="1">The sequence shown here is derived from an EMBL/GenBank/DDBJ whole genome shotgun (WGS) entry which is preliminary data.</text>
</comment>
<protein>
    <submittedName>
        <fullName evidence="1">Uncharacterized protein</fullName>
    </submittedName>
</protein>
<keyword evidence="2" id="KW-1185">Reference proteome</keyword>
<dbReference type="Proteomes" id="UP001064048">
    <property type="component" value="Chromosome 6"/>
</dbReference>
<proteinExistence type="predicted"/>